<name>A0A225DSX5_9BACT</name>
<feature type="region of interest" description="Disordered" evidence="1">
    <location>
        <begin position="118"/>
        <end position="203"/>
    </location>
</feature>
<feature type="compositionally biased region" description="Basic and acidic residues" evidence="1">
    <location>
        <begin position="134"/>
        <end position="192"/>
    </location>
</feature>
<evidence type="ECO:0000256" key="1">
    <source>
        <dbReference type="SAM" id="MobiDB-lite"/>
    </source>
</evidence>
<dbReference type="EMBL" id="NIDE01000011">
    <property type="protein sequence ID" value="OWK39207.1"/>
    <property type="molecule type" value="Genomic_DNA"/>
</dbReference>
<protein>
    <submittedName>
        <fullName evidence="2">Putative lipoprotein</fullName>
    </submittedName>
</protein>
<organism evidence="2 3">
    <name type="scientific">Fimbriiglobus ruber</name>
    <dbReference type="NCBI Taxonomy" id="1908690"/>
    <lineage>
        <taxon>Bacteria</taxon>
        <taxon>Pseudomonadati</taxon>
        <taxon>Planctomycetota</taxon>
        <taxon>Planctomycetia</taxon>
        <taxon>Gemmatales</taxon>
        <taxon>Gemmataceae</taxon>
        <taxon>Fimbriiglobus</taxon>
    </lineage>
</organism>
<sequence>MVAFVAAQTVPAADPPKDTTQAAFTRNKKLKGKVTVDFKNEFLKEALKEISGQLEDQKLGQLSTHYAPGVSQNTRITYAGKDVTAEEALDGIFKQLDLGYVVTSKDKDRYDGWLEIAKGNERGFPAGTTVAQADPKKPGAKKPEEMKKPDEPKKTEEAKKPDPKKPDEAKKPDDPKKTEEAKKPDETKKTDDPDVTEEDEKLAKSQLDLAKKLQDDGKADRAKTVFKFVVKKYPGTKAAAEAKEILEKGDK</sequence>
<accession>A0A225DSX5</accession>
<evidence type="ECO:0000313" key="2">
    <source>
        <dbReference type="EMBL" id="OWK39207.1"/>
    </source>
</evidence>
<proteinExistence type="predicted"/>
<reference evidence="3" key="1">
    <citation type="submission" date="2017-06" db="EMBL/GenBank/DDBJ databases">
        <title>Genome analysis of Fimbriiglobus ruber SP5, the first member of the order Planctomycetales with confirmed chitinolytic capability.</title>
        <authorList>
            <person name="Ravin N.V."/>
            <person name="Rakitin A.L."/>
            <person name="Ivanova A.A."/>
            <person name="Beletsky A.V."/>
            <person name="Kulichevskaya I.S."/>
            <person name="Mardanov A.V."/>
            <person name="Dedysh S.N."/>
        </authorList>
    </citation>
    <scope>NUCLEOTIDE SEQUENCE [LARGE SCALE GENOMIC DNA]</scope>
    <source>
        <strain evidence="3">SP5</strain>
    </source>
</reference>
<keyword evidence="2" id="KW-0449">Lipoprotein</keyword>
<keyword evidence="3" id="KW-1185">Reference proteome</keyword>
<comment type="caution">
    <text evidence="2">The sequence shown here is derived from an EMBL/GenBank/DDBJ whole genome shotgun (WGS) entry which is preliminary data.</text>
</comment>
<dbReference type="AlphaFoldDB" id="A0A225DSX5"/>
<gene>
    <name evidence="2" type="ORF">FRUB_06289</name>
</gene>
<dbReference type="Proteomes" id="UP000214646">
    <property type="component" value="Unassembled WGS sequence"/>
</dbReference>
<evidence type="ECO:0000313" key="3">
    <source>
        <dbReference type="Proteomes" id="UP000214646"/>
    </source>
</evidence>